<evidence type="ECO:0000256" key="11">
    <source>
        <dbReference type="ARBA" id="ARBA00022989"/>
    </source>
</evidence>
<accession>A0ABT6H330</accession>
<evidence type="ECO:0000256" key="10">
    <source>
        <dbReference type="ARBA" id="ARBA00022840"/>
    </source>
</evidence>
<organism evidence="16 17">
    <name type="scientific">Ectobacillus antri</name>
    <dbReference type="NCBI Taxonomy" id="2486280"/>
    <lineage>
        <taxon>Bacteria</taxon>
        <taxon>Bacillati</taxon>
        <taxon>Bacillota</taxon>
        <taxon>Bacilli</taxon>
        <taxon>Bacillales</taxon>
        <taxon>Bacillaceae</taxon>
        <taxon>Ectobacillus</taxon>
    </lineage>
</organism>
<dbReference type="SUPFAM" id="SSF47384">
    <property type="entry name" value="Homodimeric domain of signal transducing histidine kinase"/>
    <property type="match status" value="1"/>
</dbReference>
<evidence type="ECO:0000256" key="4">
    <source>
        <dbReference type="ARBA" id="ARBA00022475"/>
    </source>
</evidence>
<dbReference type="Pfam" id="PF02743">
    <property type="entry name" value="dCache_1"/>
    <property type="match status" value="1"/>
</dbReference>
<evidence type="ECO:0000256" key="9">
    <source>
        <dbReference type="ARBA" id="ARBA00022777"/>
    </source>
</evidence>
<comment type="subcellular location">
    <subcellularLocation>
        <location evidence="2">Cell membrane</location>
        <topology evidence="2">Multi-pass membrane protein</topology>
    </subcellularLocation>
</comment>
<sequence length="498" mass="56081">MNAILKTILSYALLVVLPTTACCTFLFIYHQSNMEKKNKREARIIADLYKDNLDRFIGEAISALETLAMVVNRTNNDSEQIQEILNSVDKRDARFSGFYYAQTDGVIYLASHPITKTADVSDRPYIQEALKTQKTVLSPPMNGRMGGKNVIVAATPVIDKKIQTTGIVMASLRLDYASDMLTTLKPEYHFEVSDLQYRVFLKDKNDYSTEGIRKVTIALDKAPWYVSVYPLPINKTALYQQLLAEGLFVLFLTNVLFLLLKYALLKRQTQKERRENEAQKLELIGTLAASTAHEIRNPLTGIKGLVALLSEKYTGEQDQMYFSVIQKEIERINEIVSEFLILGKPTAIAQQIYDLRHIVSEVSLIIQSEANLHSVYFSTVLGNHPVLIRCSKDQIKQVILNITKNAFEAMKTHDSLLIEVKPEGRFAQLRITDTGTGIPEEVQQKIFDPFFTSKATGTGLGLVVCKRIVDMYNGDISITSSQDKGTQVTISLPLYTEI</sequence>
<keyword evidence="4" id="KW-1003">Cell membrane</keyword>
<dbReference type="Proteomes" id="UP001218246">
    <property type="component" value="Unassembled WGS sequence"/>
</dbReference>
<evidence type="ECO:0000256" key="6">
    <source>
        <dbReference type="ARBA" id="ARBA00022679"/>
    </source>
</evidence>
<keyword evidence="9" id="KW-0418">Kinase</keyword>
<dbReference type="SUPFAM" id="SSF55874">
    <property type="entry name" value="ATPase domain of HSP90 chaperone/DNA topoisomerase II/histidine kinase"/>
    <property type="match status" value="1"/>
</dbReference>
<evidence type="ECO:0000256" key="2">
    <source>
        <dbReference type="ARBA" id="ARBA00004651"/>
    </source>
</evidence>
<dbReference type="Gene3D" id="1.10.287.130">
    <property type="match status" value="1"/>
</dbReference>
<dbReference type="PRINTS" id="PR00344">
    <property type="entry name" value="BCTRLSENSOR"/>
</dbReference>
<protein>
    <recommendedName>
        <fullName evidence="3">histidine kinase</fullName>
        <ecNumber evidence="3">2.7.13.3</ecNumber>
    </recommendedName>
</protein>
<dbReference type="Pfam" id="PF00512">
    <property type="entry name" value="HisKA"/>
    <property type="match status" value="1"/>
</dbReference>
<keyword evidence="6" id="KW-0808">Transferase</keyword>
<dbReference type="InterPro" id="IPR003661">
    <property type="entry name" value="HisK_dim/P_dom"/>
</dbReference>
<gene>
    <name evidence="16" type="ORF">P6P90_07170</name>
</gene>
<dbReference type="InterPro" id="IPR036890">
    <property type="entry name" value="HATPase_C_sf"/>
</dbReference>
<dbReference type="InterPro" id="IPR029151">
    <property type="entry name" value="Sensor-like_sf"/>
</dbReference>
<evidence type="ECO:0000256" key="3">
    <source>
        <dbReference type="ARBA" id="ARBA00012438"/>
    </source>
</evidence>
<keyword evidence="12" id="KW-0902">Two-component regulatory system</keyword>
<dbReference type="InterPro" id="IPR003594">
    <property type="entry name" value="HATPase_dom"/>
</dbReference>
<keyword evidence="11 14" id="KW-1133">Transmembrane helix</keyword>
<keyword evidence="17" id="KW-1185">Reference proteome</keyword>
<evidence type="ECO:0000256" key="14">
    <source>
        <dbReference type="SAM" id="Phobius"/>
    </source>
</evidence>
<name>A0ABT6H330_9BACI</name>
<keyword evidence="8" id="KW-0547">Nucleotide-binding</keyword>
<evidence type="ECO:0000259" key="15">
    <source>
        <dbReference type="PROSITE" id="PS50109"/>
    </source>
</evidence>
<evidence type="ECO:0000256" key="13">
    <source>
        <dbReference type="ARBA" id="ARBA00023136"/>
    </source>
</evidence>
<dbReference type="InterPro" id="IPR036097">
    <property type="entry name" value="HisK_dim/P_sf"/>
</dbReference>
<feature type="transmembrane region" description="Helical" evidence="14">
    <location>
        <begin position="242"/>
        <end position="264"/>
    </location>
</feature>
<comment type="catalytic activity">
    <reaction evidence="1">
        <text>ATP + protein L-histidine = ADP + protein N-phospho-L-histidine.</text>
        <dbReference type="EC" id="2.7.13.3"/>
    </reaction>
</comment>
<keyword evidence="10 16" id="KW-0067">ATP-binding</keyword>
<evidence type="ECO:0000313" key="17">
    <source>
        <dbReference type="Proteomes" id="UP001218246"/>
    </source>
</evidence>
<evidence type="ECO:0000256" key="12">
    <source>
        <dbReference type="ARBA" id="ARBA00023012"/>
    </source>
</evidence>
<dbReference type="SMART" id="SM00388">
    <property type="entry name" value="HisKA"/>
    <property type="match status" value="1"/>
</dbReference>
<keyword evidence="13 14" id="KW-0472">Membrane</keyword>
<evidence type="ECO:0000313" key="16">
    <source>
        <dbReference type="EMBL" id="MDG5753752.1"/>
    </source>
</evidence>
<feature type="domain" description="Histidine kinase" evidence="15">
    <location>
        <begin position="290"/>
        <end position="496"/>
    </location>
</feature>
<dbReference type="GO" id="GO:0005524">
    <property type="term" value="F:ATP binding"/>
    <property type="evidence" value="ECO:0007669"/>
    <property type="project" value="UniProtKB-KW"/>
</dbReference>
<reference evidence="16 17" key="1">
    <citation type="submission" date="2023-04" db="EMBL/GenBank/DDBJ databases">
        <title>Ectobacillus antri isolated from activated sludge.</title>
        <authorList>
            <person name="Yan P."/>
            <person name="Liu X."/>
        </authorList>
    </citation>
    <scope>NUCLEOTIDE SEQUENCE [LARGE SCALE GENOMIC DNA]</scope>
    <source>
        <strain evidence="16 17">C18H</strain>
    </source>
</reference>
<keyword evidence="7 14" id="KW-0812">Transmembrane</keyword>
<dbReference type="PANTHER" id="PTHR43065:SF10">
    <property type="entry name" value="PEROXIDE STRESS-ACTIVATED HISTIDINE KINASE MAK3"/>
    <property type="match status" value="1"/>
</dbReference>
<dbReference type="Gene3D" id="3.30.450.20">
    <property type="entry name" value="PAS domain"/>
    <property type="match status" value="2"/>
</dbReference>
<dbReference type="InterPro" id="IPR033479">
    <property type="entry name" value="dCache_1"/>
</dbReference>
<evidence type="ECO:0000256" key="1">
    <source>
        <dbReference type="ARBA" id="ARBA00000085"/>
    </source>
</evidence>
<evidence type="ECO:0000256" key="5">
    <source>
        <dbReference type="ARBA" id="ARBA00022553"/>
    </source>
</evidence>
<dbReference type="SUPFAM" id="SSF103190">
    <property type="entry name" value="Sensory domain-like"/>
    <property type="match status" value="1"/>
</dbReference>
<dbReference type="InterPro" id="IPR005467">
    <property type="entry name" value="His_kinase_dom"/>
</dbReference>
<dbReference type="Gene3D" id="3.30.565.10">
    <property type="entry name" value="Histidine kinase-like ATPase, C-terminal domain"/>
    <property type="match status" value="1"/>
</dbReference>
<evidence type="ECO:0000256" key="8">
    <source>
        <dbReference type="ARBA" id="ARBA00022741"/>
    </source>
</evidence>
<dbReference type="Pfam" id="PF02518">
    <property type="entry name" value="HATPase_c"/>
    <property type="match status" value="1"/>
</dbReference>
<dbReference type="PANTHER" id="PTHR43065">
    <property type="entry name" value="SENSOR HISTIDINE KINASE"/>
    <property type="match status" value="1"/>
</dbReference>
<keyword evidence="5" id="KW-0597">Phosphoprotein</keyword>
<dbReference type="EC" id="2.7.13.3" evidence="3"/>
<dbReference type="SMART" id="SM00387">
    <property type="entry name" value="HATPase_c"/>
    <property type="match status" value="1"/>
</dbReference>
<dbReference type="CDD" id="cd12914">
    <property type="entry name" value="PDC1_DGC_like"/>
    <property type="match status" value="1"/>
</dbReference>
<dbReference type="EMBL" id="JARULN010000004">
    <property type="protein sequence ID" value="MDG5753752.1"/>
    <property type="molecule type" value="Genomic_DNA"/>
</dbReference>
<dbReference type="RefSeq" id="WP_278018318.1">
    <property type="nucleotide sequence ID" value="NZ_JARRRY010000009.1"/>
</dbReference>
<dbReference type="CDD" id="cd00082">
    <property type="entry name" value="HisKA"/>
    <property type="match status" value="1"/>
</dbReference>
<comment type="caution">
    <text evidence="16">The sequence shown here is derived from an EMBL/GenBank/DDBJ whole genome shotgun (WGS) entry which is preliminary data.</text>
</comment>
<dbReference type="PROSITE" id="PS50109">
    <property type="entry name" value="HIS_KIN"/>
    <property type="match status" value="1"/>
</dbReference>
<dbReference type="InterPro" id="IPR004358">
    <property type="entry name" value="Sig_transdc_His_kin-like_C"/>
</dbReference>
<evidence type="ECO:0000256" key="7">
    <source>
        <dbReference type="ARBA" id="ARBA00022692"/>
    </source>
</evidence>
<proteinExistence type="predicted"/>